<organism evidence="2 3">
    <name type="scientific">Mesorhabditis belari</name>
    <dbReference type="NCBI Taxonomy" id="2138241"/>
    <lineage>
        <taxon>Eukaryota</taxon>
        <taxon>Metazoa</taxon>
        <taxon>Ecdysozoa</taxon>
        <taxon>Nematoda</taxon>
        <taxon>Chromadorea</taxon>
        <taxon>Rhabditida</taxon>
        <taxon>Rhabditina</taxon>
        <taxon>Rhabditomorpha</taxon>
        <taxon>Rhabditoidea</taxon>
        <taxon>Rhabditidae</taxon>
        <taxon>Mesorhabditinae</taxon>
        <taxon>Mesorhabditis</taxon>
    </lineage>
</organism>
<feature type="transmembrane region" description="Helical" evidence="1">
    <location>
        <begin position="55"/>
        <end position="75"/>
    </location>
</feature>
<keyword evidence="1" id="KW-1133">Transmembrane helix</keyword>
<reference evidence="3" key="1">
    <citation type="submission" date="2024-02" db="UniProtKB">
        <authorList>
            <consortium name="WormBaseParasite"/>
        </authorList>
    </citation>
    <scope>IDENTIFICATION</scope>
</reference>
<keyword evidence="1" id="KW-0812">Transmembrane</keyword>
<keyword evidence="2" id="KW-1185">Reference proteome</keyword>
<dbReference type="AlphaFoldDB" id="A0AAF3F491"/>
<accession>A0AAF3F491</accession>
<dbReference type="WBParaSite" id="MBELARI_LOCUS2061">
    <property type="protein sequence ID" value="MBELARI_LOCUS2061"/>
    <property type="gene ID" value="MBELARI_LOCUS2061"/>
</dbReference>
<dbReference type="Proteomes" id="UP000887575">
    <property type="component" value="Unassembled WGS sequence"/>
</dbReference>
<name>A0AAF3F491_9BILA</name>
<sequence length="154" mass="16897">MEGVSTKSSLVTDFWRKMRNVDERDGKGLPRPVLFGIGGSKTVSDKIRKTMNSSLVSFLALLVILATVSAQFGDFEGYGPIRARRATYTYNGVSATYPYYRNGATFSSPTNGYNNNGQYYYNAANTNTFTSGGNTFRCSGGYTYNGAFYPYCSG</sequence>
<protein>
    <submittedName>
        <fullName evidence="3">Uncharacterized protein</fullName>
    </submittedName>
</protein>
<proteinExistence type="predicted"/>
<evidence type="ECO:0000313" key="2">
    <source>
        <dbReference type="Proteomes" id="UP000887575"/>
    </source>
</evidence>
<evidence type="ECO:0000256" key="1">
    <source>
        <dbReference type="SAM" id="Phobius"/>
    </source>
</evidence>
<evidence type="ECO:0000313" key="3">
    <source>
        <dbReference type="WBParaSite" id="MBELARI_LOCUS2061"/>
    </source>
</evidence>
<keyword evidence="1" id="KW-0472">Membrane</keyword>